<name>A0A2A8H7U6_9BACI</name>
<comment type="caution">
    <text evidence="1">The sequence shown here is derived from an EMBL/GenBank/DDBJ whole genome shotgun (WGS) entry which is preliminary data.</text>
</comment>
<dbReference type="Pfam" id="PF18801">
    <property type="entry name" value="RapH_N"/>
    <property type="match status" value="1"/>
</dbReference>
<gene>
    <name evidence="1" type="ORF">CN585_29020</name>
</gene>
<reference evidence="1 2" key="1">
    <citation type="submission" date="2017-09" db="EMBL/GenBank/DDBJ databases">
        <title>Large-scale bioinformatics analysis of Bacillus genomes uncovers conserved roles of natural products in bacterial physiology.</title>
        <authorList>
            <consortium name="Agbiome Team Llc"/>
            <person name="Bleich R.M."/>
            <person name="Grubbs K.J."/>
            <person name="Santa Maria K.C."/>
            <person name="Allen S.E."/>
            <person name="Farag S."/>
            <person name="Shank E.A."/>
            <person name="Bowers A."/>
        </authorList>
    </citation>
    <scope>NUCLEOTIDE SEQUENCE [LARGE SCALE GENOMIC DNA]</scope>
    <source>
        <strain evidence="1 2">AFS021349</strain>
    </source>
</reference>
<dbReference type="EMBL" id="NUBY01000287">
    <property type="protein sequence ID" value="PEP88908.1"/>
    <property type="molecule type" value="Genomic_DNA"/>
</dbReference>
<dbReference type="InterPro" id="IPR019734">
    <property type="entry name" value="TPR_rpt"/>
</dbReference>
<accession>A0A2A8H7U6</accession>
<dbReference type="SMART" id="SM00028">
    <property type="entry name" value="TPR"/>
    <property type="match status" value="5"/>
</dbReference>
<organism evidence="1 2">
    <name type="scientific">Bacillus toyonensis</name>
    <dbReference type="NCBI Taxonomy" id="155322"/>
    <lineage>
        <taxon>Bacteria</taxon>
        <taxon>Bacillati</taxon>
        <taxon>Bacillota</taxon>
        <taxon>Bacilli</taxon>
        <taxon>Bacillales</taxon>
        <taxon>Bacillaceae</taxon>
        <taxon>Bacillus</taxon>
        <taxon>Bacillus cereus group</taxon>
    </lineage>
</organism>
<dbReference type="SUPFAM" id="SSF48452">
    <property type="entry name" value="TPR-like"/>
    <property type="match status" value="1"/>
</dbReference>
<protein>
    <submittedName>
        <fullName evidence="1">Uncharacterized protein</fullName>
    </submittedName>
</protein>
<dbReference type="AlphaFoldDB" id="A0A2A8H7U6"/>
<proteinExistence type="predicted"/>
<evidence type="ECO:0000313" key="2">
    <source>
        <dbReference type="Proteomes" id="UP000220841"/>
    </source>
</evidence>
<evidence type="ECO:0000313" key="1">
    <source>
        <dbReference type="EMBL" id="PEP88908.1"/>
    </source>
</evidence>
<dbReference type="RefSeq" id="WP_098228057.1">
    <property type="nucleotide sequence ID" value="NZ_NUBY01000287.1"/>
</dbReference>
<sequence length="364" mass="43262">MNVQLKGNEQLTELLNEWYLQIRARNRENSTRLKKEIDEHINDLADNQNLLFYYSLLDFRHDYLINNMGISKNSFDKIEDFDTPKEDYLAYYYHFFKAIHSNAVGSYNLAKEHYEKAEVLLIHIPDDLEKAEFYYNLAIFHYHIHQALFAIKYANISKDIFINNADCELKISYCNNLLGLACTHLNEFEMAEEYFLTAIDLFRTFGNERDILIARQNLGLMYAEQKQSVLAVRYLSEVNEKMSNNYRALFIEAKQRLRLGETEIASELIKKGLHICKELEILEYQYHFEILDNLCSKAETEILENTILAGMGYFNQEKLWEYIQEYYEILALQFHNDTQFEKSSTYFHLTYQAKEKNISKEVLK</sequence>
<dbReference type="Gene3D" id="1.25.40.10">
    <property type="entry name" value="Tetratricopeptide repeat domain"/>
    <property type="match status" value="1"/>
</dbReference>
<dbReference type="InterPro" id="IPR011990">
    <property type="entry name" value="TPR-like_helical_dom_sf"/>
</dbReference>
<dbReference type="Proteomes" id="UP000220841">
    <property type="component" value="Unassembled WGS sequence"/>
</dbReference>